<evidence type="ECO:0000313" key="2">
    <source>
        <dbReference type="EMBL" id="KAG8075539.1"/>
    </source>
</evidence>
<feature type="compositionally biased region" description="Basic and acidic residues" evidence="1">
    <location>
        <begin position="71"/>
        <end position="83"/>
    </location>
</feature>
<evidence type="ECO:0000313" key="3">
    <source>
        <dbReference type="Proteomes" id="UP000729402"/>
    </source>
</evidence>
<reference evidence="2" key="1">
    <citation type="journal article" date="2021" name="bioRxiv">
        <title>Whole Genome Assembly and Annotation of Northern Wild Rice, Zizania palustris L., Supports a Whole Genome Duplication in the Zizania Genus.</title>
        <authorList>
            <person name="Haas M."/>
            <person name="Kono T."/>
            <person name="Macchietto M."/>
            <person name="Millas R."/>
            <person name="McGilp L."/>
            <person name="Shao M."/>
            <person name="Duquette J."/>
            <person name="Hirsch C.N."/>
            <person name="Kimball J."/>
        </authorList>
    </citation>
    <scope>NUCLEOTIDE SEQUENCE</scope>
    <source>
        <tissue evidence="2">Fresh leaf tissue</tissue>
    </source>
</reference>
<dbReference type="PANTHER" id="PTHR33785">
    <property type="entry name" value="OS06G0550800 PROTEIN"/>
    <property type="match status" value="1"/>
</dbReference>
<feature type="compositionally biased region" description="Low complexity" evidence="1">
    <location>
        <begin position="44"/>
        <end position="56"/>
    </location>
</feature>
<comment type="caution">
    <text evidence="2">The sequence shown here is derived from an EMBL/GenBank/DDBJ whole genome shotgun (WGS) entry which is preliminary data.</text>
</comment>
<proteinExistence type="predicted"/>
<evidence type="ECO:0000256" key="1">
    <source>
        <dbReference type="SAM" id="MobiDB-lite"/>
    </source>
</evidence>
<dbReference type="AlphaFoldDB" id="A0A8J5T097"/>
<feature type="region of interest" description="Disordered" evidence="1">
    <location>
        <begin position="44"/>
        <end position="109"/>
    </location>
</feature>
<dbReference type="Proteomes" id="UP000729402">
    <property type="component" value="Unassembled WGS sequence"/>
</dbReference>
<dbReference type="OrthoDB" id="1911878at2759"/>
<keyword evidence="3" id="KW-1185">Reference proteome</keyword>
<accession>A0A8J5T097</accession>
<name>A0A8J5T097_ZIZPA</name>
<gene>
    <name evidence="2" type="ORF">GUJ93_ZPchr0006g43449</name>
</gene>
<sequence length="285" mass="31986">MERQPPELETQPPRVAMAAAAAEDFLARYDAFWFGRLVLVSPPAAAVEAASPSAPAQRRKEEEEEEEEEEEKLRLAESEREVQRAPSGLLRHRRSRSDDAAAVPFEGLEPLRIPNSHRARLETILSGKDGLAAPQPLPLPERRRSEVRRPGRRRRRRGRSMSELEFEEVKGLQDLGFTFSDADVDAELASIVPGLRRRHSADEEEARKAITVSAASAQEEASRHSRQTSAAASAPRRPYLSEAWEDEEEEVKKMLQNCRIPPAGDGDDLKEHIRLWAHTVASAVR</sequence>
<dbReference type="EMBL" id="JAAALK010000283">
    <property type="protein sequence ID" value="KAG8075539.1"/>
    <property type="molecule type" value="Genomic_DNA"/>
</dbReference>
<feature type="region of interest" description="Disordered" evidence="1">
    <location>
        <begin position="214"/>
        <end position="242"/>
    </location>
</feature>
<feature type="compositionally biased region" description="Basic and acidic residues" evidence="1">
    <location>
        <begin position="140"/>
        <end position="149"/>
    </location>
</feature>
<dbReference type="PANTHER" id="PTHR33785:SF13">
    <property type="entry name" value="OS06G0550800 PROTEIN"/>
    <property type="match status" value="1"/>
</dbReference>
<protein>
    <submittedName>
        <fullName evidence="2">Uncharacterized protein</fullName>
    </submittedName>
</protein>
<feature type="region of interest" description="Disordered" evidence="1">
    <location>
        <begin position="125"/>
        <end position="162"/>
    </location>
</feature>
<organism evidence="2 3">
    <name type="scientific">Zizania palustris</name>
    <name type="common">Northern wild rice</name>
    <dbReference type="NCBI Taxonomy" id="103762"/>
    <lineage>
        <taxon>Eukaryota</taxon>
        <taxon>Viridiplantae</taxon>
        <taxon>Streptophyta</taxon>
        <taxon>Embryophyta</taxon>
        <taxon>Tracheophyta</taxon>
        <taxon>Spermatophyta</taxon>
        <taxon>Magnoliopsida</taxon>
        <taxon>Liliopsida</taxon>
        <taxon>Poales</taxon>
        <taxon>Poaceae</taxon>
        <taxon>BOP clade</taxon>
        <taxon>Oryzoideae</taxon>
        <taxon>Oryzeae</taxon>
        <taxon>Zizaniinae</taxon>
        <taxon>Zizania</taxon>
    </lineage>
</organism>
<reference evidence="2" key="2">
    <citation type="submission" date="2021-02" db="EMBL/GenBank/DDBJ databases">
        <authorList>
            <person name="Kimball J.A."/>
            <person name="Haas M.W."/>
            <person name="Macchietto M."/>
            <person name="Kono T."/>
            <person name="Duquette J."/>
            <person name="Shao M."/>
        </authorList>
    </citation>
    <scope>NUCLEOTIDE SEQUENCE</scope>
    <source>
        <tissue evidence="2">Fresh leaf tissue</tissue>
    </source>
</reference>
<feature type="compositionally biased region" description="Basic residues" evidence="1">
    <location>
        <begin position="150"/>
        <end position="159"/>
    </location>
</feature>